<dbReference type="RefSeq" id="WP_145089442.1">
    <property type="nucleotide sequence ID" value="NZ_CP036274.1"/>
</dbReference>
<evidence type="ECO:0000313" key="3">
    <source>
        <dbReference type="EMBL" id="QDU27959.1"/>
    </source>
</evidence>
<proteinExistence type="predicted"/>
<keyword evidence="4" id="KW-1185">Reference proteome</keyword>
<keyword evidence="2" id="KW-0472">Membrane</keyword>
<reference evidence="3 4" key="1">
    <citation type="submission" date="2019-02" db="EMBL/GenBank/DDBJ databases">
        <title>Deep-cultivation of Planctomycetes and their phenomic and genomic characterization uncovers novel biology.</title>
        <authorList>
            <person name="Wiegand S."/>
            <person name="Jogler M."/>
            <person name="Boedeker C."/>
            <person name="Pinto D."/>
            <person name="Vollmers J."/>
            <person name="Rivas-Marin E."/>
            <person name="Kohn T."/>
            <person name="Peeters S.H."/>
            <person name="Heuer A."/>
            <person name="Rast P."/>
            <person name="Oberbeckmann S."/>
            <person name="Bunk B."/>
            <person name="Jeske O."/>
            <person name="Meyerdierks A."/>
            <person name="Storesund J.E."/>
            <person name="Kallscheuer N."/>
            <person name="Luecker S."/>
            <person name="Lage O.M."/>
            <person name="Pohl T."/>
            <person name="Merkel B.J."/>
            <person name="Hornburger P."/>
            <person name="Mueller R.-W."/>
            <person name="Bruemmer F."/>
            <person name="Labrenz M."/>
            <person name="Spormann A.M."/>
            <person name="Op den Camp H."/>
            <person name="Overmann J."/>
            <person name="Amann R."/>
            <person name="Jetten M.S.M."/>
            <person name="Mascher T."/>
            <person name="Medema M.H."/>
            <person name="Devos D.P."/>
            <person name="Kaster A.-K."/>
            <person name="Ovreas L."/>
            <person name="Rohde M."/>
            <person name="Galperin M.Y."/>
            <person name="Jogler C."/>
        </authorList>
    </citation>
    <scope>NUCLEOTIDE SEQUENCE [LARGE SCALE GENOMIC DNA]</scope>
    <source>
        <strain evidence="3 4">ETA_A8</strain>
    </source>
</reference>
<evidence type="ECO:0000256" key="2">
    <source>
        <dbReference type="SAM" id="Phobius"/>
    </source>
</evidence>
<keyword evidence="2" id="KW-0812">Transmembrane</keyword>
<dbReference type="Proteomes" id="UP000315017">
    <property type="component" value="Chromosome"/>
</dbReference>
<evidence type="ECO:0000256" key="1">
    <source>
        <dbReference type="SAM" id="MobiDB-lite"/>
    </source>
</evidence>
<feature type="transmembrane region" description="Helical" evidence="2">
    <location>
        <begin position="7"/>
        <end position="28"/>
    </location>
</feature>
<keyword evidence="2" id="KW-1133">Transmembrane helix</keyword>
<accession>A0A517YCN9</accession>
<protein>
    <submittedName>
        <fullName evidence="3">Uncharacterized protein</fullName>
    </submittedName>
</protein>
<sequence>MSENQKFVAAGAGMVGATILLMVALSFYHPGPAYLDNDNGTNMTLVKNAPSAAAVTPVPTATAAVLDTATTIPMADRIYRDSHGTLMSESETEAKLQDLRQRYNAISDDSVRAYSQGMLKALEKEWARIKSLGPVPSGEQSQPVSSKEISAELNQDRRHSRQPIGDRMLGDAQKRKIFYALVAAQDSGIGDVESYLLIGKTYNIPHQTLLEIVHEGVAKDWPKP</sequence>
<feature type="compositionally biased region" description="Polar residues" evidence="1">
    <location>
        <begin position="138"/>
        <end position="148"/>
    </location>
</feature>
<dbReference type="EMBL" id="CP036274">
    <property type="protein sequence ID" value="QDU27959.1"/>
    <property type="molecule type" value="Genomic_DNA"/>
</dbReference>
<organism evidence="3 4">
    <name type="scientific">Anatilimnocola aggregata</name>
    <dbReference type="NCBI Taxonomy" id="2528021"/>
    <lineage>
        <taxon>Bacteria</taxon>
        <taxon>Pseudomonadati</taxon>
        <taxon>Planctomycetota</taxon>
        <taxon>Planctomycetia</taxon>
        <taxon>Pirellulales</taxon>
        <taxon>Pirellulaceae</taxon>
        <taxon>Anatilimnocola</taxon>
    </lineage>
</organism>
<feature type="region of interest" description="Disordered" evidence="1">
    <location>
        <begin position="133"/>
        <end position="167"/>
    </location>
</feature>
<gene>
    <name evidence="3" type="ORF">ETAA8_30510</name>
</gene>
<evidence type="ECO:0000313" key="4">
    <source>
        <dbReference type="Proteomes" id="UP000315017"/>
    </source>
</evidence>
<dbReference type="AlphaFoldDB" id="A0A517YCN9"/>
<dbReference type="KEGG" id="aagg:ETAA8_30510"/>
<name>A0A517YCN9_9BACT</name>